<keyword evidence="1" id="KW-0479">Metal-binding</keyword>
<accession>A0AA39FTI8</accession>
<dbReference type="GO" id="GO:0008237">
    <property type="term" value="F:metallopeptidase activity"/>
    <property type="evidence" value="ECO:0007669"/>
    <property type="project" value="InterPro"/>
</dbReference>
<dbReference type="Gene3D" id="3.40.390.10">
    <property type="entry name" value="Collagenase (Catalytic Domain)"/>
    <property type="match status" value="1"/>
</dbReference>
<evidence type="ECO:0000259" key="6">
    <source>
        <dbReference type="Pfam" id="PF17771"/>
    </source>
</evidence>
<evidence type="ECO:0000256" key="2">
    <source>
        <dbReference type="ARBA" id="ARBA00022801"/>
    </source>
</evidence>
<proteinExistence type="predicted"/>
<feature type="domain" description="ADAMTS cysteine-rich" evidence="6">
    <location>
        <begin position="193"/>
        <end position="266"/>
    </location>
</feature>
<evidence type="ECO:0000256" key="5">
    <source>
        <dbReference type="ARBA" id="ARBA00023180"/>
    </source>
</evidence>
<keyword evidence="5" id="KW-0325">Glycoprotein</keyword>
<reference evidence="7" key="2">
    <citation type="submission" date="2023-03" db="EMBL/GenBank/DDBJ databases">
        <authorList>
            <person name="Inwood S.N."/>
            <person name="Skelly J.G."/>
            <person name="Guhlin J."/>
            <person name="Harrop T.W.R."/>
            <person name="Goldson S.G."/>
            <person name="Dearden P.K."/>
        </authorList>
    </citation>
    <scope>NUCLEOTIDE SEQUENCE</scope>
    <source>
        <strain evidence="7">Lincoln</strain>
        <tissue evidence="7">Whole body</tissue>
    </source>
</reference>
<evidence type="ECO:0000313" key="8">
    <source>
        <dbReference type="Proteomes" id="UP001168972"/>
    </source>
</evidence>
<evidence type="ECO:0000313" key="7">
    <source>
        <dbReference type="EMBL" id="KAK0175261.1"/>
    </source>
</evidence>
<evidence type="ECO:0000256" key="1">
    <source>
        <dbReference type="ARBA" id="ARBA00022723"/>
    </source>
</evidence>
<dbReference type="Proteomes" id="UP001168972">
    <property type="component" value="Unassembled WGS sequence"/>
</dbReference>
<dbReference type="AlphaFoldDB" id="A0AA39FTI8"/>
<keyword evidence="4" id="KW-1015">Disulfide bond</keyword>
<keyword evidence="3" id="KW-0862">Zinc</keyword>
<evidence type="ECO:0000256" key="4">
    <source>
        <dbReference type="ARBA" id="ARBA00023157"/>
    </source>
</evidence>
<dbReference type="InterPro" id="IPR024079">
    <property type="entry name" value="MetalloPept_cat_dom_sf"/>
</dbReference>
<evidence type="ECO:0000256" key="3">
    <source>
        <dbReference type="ARBA" id="ARBA00022833"/>
    </source>
</evidence>
<keyword evidence="8" id="KW-1185">Reference proteome</keyword>
<protein>
    <recommendedName>
        <fullName evidence="6">ADAMTS cysteine-rich domain-containing protein</fullName>
    </recommendedName>
</protein>
<keyword evidence="2" id="KW-0378">Hydrolase</keyword>
<reference evidence="7" key="1">
    <citation type="journal article" date="2023" name="bioRxiv">
        <title>Scaffold-level genome assemblies of two parasitoid biocontrol wasps reveal the parthenogenesis mechanism and an associated novel virus.</title>
        <authorList>
            <person name="Inwood S."/>
            <person name="Skelly J."/>
            <person name="Guhlin J."/>
            <person name="Harrop T."/>
            <person name="Goldson S."/>
            <person name="Dearden P."/>
        </authorList>
    </citation>
    <scope>NUCLEOTIDE SEQUENCE</scope>
    <source>
        <strain evidence="7">Lincoln</strain>
        <tissue evidence="7">Whole body</tissue>
    </source>
</reference>
<name>A0AA39FTI8_MICHY</name>
<dbReference type="Pfam" id="PF17771">
    <property type="entry name" value="ADAMTS_CR_2"/>
    <property type="match status" value="1"/>
</dbReference>
<organism evidence="7 8">
    <name type="scientific">Microctonus hyperodae</name>
    <name type="common">Parasitoid wasp</name>
    <dbReference type="NCBI Taxonomy" id="165561"/>
    <lineage>
        <taxon>Eukaryota</taxon>
        <taxon>Metazoa</taxon>
        <taxon>Ecdysozoa</taxon>
        <taxon>Arthropoda</taxon>
        <taxon>Hexapoda</taxon>
        <taxon>Insecta</taxon>
        <taxon>Pterygota</taxon>
        <taxon>Neoptera</taxon>
        <taxon>Endopterygota</taxon>
        <taxon>Hymenoptera</taxon>
        <taxon>Apocrita</taxon>
        <taxon>Ichneumonoidea</taxon>
        <taxon>Braconidae</taxon>
        <taxon>Euphorinae</taxon>
        <taxon>Microctonus</taxon>
    </lineage>
</organism>
<sequence>MLFAQLAKEDINIHINIATIVIETAPHAFNINLNVRKSSGKSKLDSIVQTIKKHKSVFTTDTFDFFHFATTEKWTEDVENRQGLSTEWFSAYSQRIAKTSLKYWKYAGSIVRHEKNVQDYIVAAREIAYLMEIKYEVKTRNCHGVIQGYNPSSCLKWSRKTIKGFKRYISESRNRCFLLNYPRSLHPHNIPVELISPTKQCSCYNQEFHYSKDIELVSVIPNNCHEQLKCFIPNDEGVLKQIQPLPEPLYGTPCGENKVCFAHKCLPITLETIVID</sequence>
<dbReference type="EMBL" id="JAQQBR010000005">
    <property type="protein sequence ID" value="KAK0175261.1"/>
    <property type="molecule type" value="Genomic_DNA"/>
</dbReference>
<gene>
    <name evidence="7" type="ORF">PV327_009024</name>
</gene>
<dbReference type="GO" id="GO:0046872">
    <property type="term" value="F:metal ion binding"/>
    <property type="evidence" value="ECO:0007669"/>
    <property type="project" value="UniProtKB-KW"/>
</dbReference>
<comment type="caution">
    <text evidence="7">The sequence shown here is derived from an EMBL/GenBank/DDBJ whole genome shotgun (WGS) entry which is preliminary data.</text>
</comment>
<dbReference type="InterPro" id="IPR041645">
    <property type="entry name" value="ADAMTS_CR_2"/>
</dbReference>
<dbReference type="Gene3D" id="3.40.1620.60">
    <property type="match status" value="1"/>
</dbReference>